<protein>
    <submittedName>
        <fullName evidence="1">Uncharacterized protein</fullName>
    </submittedName>
</protein>
<comment type="caution">
    <text evidence="1">The sequence shown here is derived from an EMBL/GenBank/DDBJ whole genome shotgun (WGS) entry which is preliminary data.</text>
</comment>
<reference evidence="1" key="1">
    <citation type="journal article" date="2022" name="Int. J. Mol. Sci.">
        <title>Draft Genome of Tanacetum Coccineum: Genomic Comparison of Closely Related Tanacetum-Family Plants.</title>
        <authorList>
            <person name="Yamashiro T."/>
            <person name="Shiraishi A."/>
            <person name="Nakayama K."/>
            <person name="Satake H."/>
        </authorList>
    </citation>
    <scope>NUCLEOTIDE SEQUENCE</scope>
</reference>
<evidence type="ECO:0000313" key="2">
    <source>
        <dbReference type="Proteomes" id="UP001151760"/>
    </source>
</evidence>
<organism evidence="1 2">
    <name type="scientific">Tanacetum coccineum</name>
    <dbReference type="NCBI Taxonomy" id="301880"/>
    <lineage>
        <taxon>Eukaryota</taxon>
        <taxon>Viridiplantae</taxon>
        <taxon>Streptophyta</taxon>
        <taxon>Embryophyta</taxon>
        <taxon>Tracheophyta</taxon>
        <taxon>Spermatophyta</taxon>
        <taxon>Magnoliopsida</taxon>
        <taxon>eudicotyledons</taxon>
        <taxon>Gunneridae</taxon>
        <taxon>Pentapetalae</taxon>
        <taxon>asterids</taxon>
        <taxon>campanulids</taxon>
        <taxon>Asterales</taxon>
        <taxon>Asteraceae</taxon>
        <taxon>Asteroideae</taxon>
        <taxon>Anthemideae</taxon>
        <taxon>Anthemidinae</taxon>
        <taxon>Tanacetum</taxon>
    </lineage>
</organism>
<dbReference type="EMBL" id="BQNB010010680">
    <property type="protein sequence ID" value="GJS80557.1"/>
    <property type="molecule type" value="Genomic_DNA"/>
</dbReference>
<keyword evidence="2" id="KW-1185">Reference proteome</keyword>
<reference evidence="1" key="2">
    <citation type="submission" date="2022-01" db="EMBL/GenBank/DDBJ databases">
        <authorList>
            <person name="Yamashiro T."/>
            <person name="Shiraishi A."/>
            <person name="Satake H."/>
            <person name="Nakayama K."/>
        </authorList>
    </citation>
    <scope>NUCLEOTIDE SEQUENCE</scope>
</reference>
<sequence>MNTYDPGRDVLIGSNPSVLWENVLFRAIVCLRALCRIRKVPKVKSHNSHNRPMAHLAIRLYPTLSLYTLEVVTIPILPGAFIEKAFDLGGSDRDAEDALSKLLQMGTVVEYESKFVILANRVTGISANLLKSFYISGLKPALQCALLMSNPKTLDEAFSLARATKARFMNLQLLELLRSNPSTLGEAFFRARITEARFEDKNNQPVDNNVSDQEGPNVNDKQELKKVDEDIGVDGVSSVIDGVFNIDKSNVESMEVRSKFGEFSKNKESVEEVVVGGGEALGVDEDESNRVISILKDEGGEFDDSLDEINLGLSEEFVIRVLEGRDVSDEKSREVFSVTPWAAEEGCCVMSKASEDGREKRVLAAAAKDGTALFLELQYFPSSILVSVFFS</sequence>
<evidence type="ECO:0000313" key="1">
    <source>
        <dbReference type="EMBL" id="GJS80557.1"/>
    </source>
</evidence>
<accession>A0ABQ4YUH8</accession>
<dbReference type="Proteomes" id="UP001151760">
    <property type="component" value="Unassembled WGS sequence"/>
</dbReference>
<name>A0ABQ4YUH8_9ASTR</name>
<gene>
    <name evidence="1" type="ORF">Tco_0730438</name>
</gene>
<proteinExistence type="predicted"/>